<gene>
    <name evidence="2" type="ORF">D5400_00565</name>
</gene>
<evidence type="ECO:0000313" key="2">
    <source>
        <dbReference type="EMBL" id="AZN69958.1"/>
    </source>
</evidence>
<dbReference type="OrthoDB" id="9804721at2"/>
<dbReference type="Pfam" id="PF00582">
    <property type="entry name" value="Usp"/>
    <property type="match status" value="1"/>
</dbReference>
<organism evidence="2 3">
    <name type="scientific">Georhizobium profundi</name>
    <dbReference type="NCBI Taxonomy" id="2341112"/>
    <lineage>
        <taxon>Bacteria</taxon>
        <taxon>Pseudomonadati</taxon>
        <taxon>Pseudomonadota</taxon>
        <taxon>Alphaproteobacteria</taxon>
        <taxon>Hyphomicrobiales</taxon>
        <taxon>Rhizobiaceae</taxon>
        <taxon>Georhizobium</taxon>
    </lineage>
</organism>
<dbReference type="AlphaFoldDB" id="A0A3Q8XMK8"/>
<dbReference type="Gene3D" id="3.40.50.12370">
    <property type="match status" value="1"/>
</dbReference>
<dbReference type="InterPro" id="IPR006016">
    <property type="entry name" value="UspA"/>
</dbReference>
<dbReference type="CDD" id="cd00293">
    <property type="entry name" value="USP-like"/>
    <property type="match status" value="1"/>
</dbReference>
<dbReference type="EMBL" id="CP032509">
    <property type="protein sequence ID" value="AZN69958.1"/>
    <property type="molecule type" value="Genomic_DNA"/>
</dbReference>
<evidence type="ECO:0000313" key="3">
    <source>
        <dbReference type="Proteomes" id="UP000268192"/>
    </source>
</evidence>
<name>A0A3Q8XMK8_9HYPH</name>
<accession>A0A3Q8XMK8</accession>
<proteinExistence type="predicted"/>
<dbReference type="Proteomes" id="UP000268192">
    <property type="component" value="Chromosome"/>
</dbReference>
<protein>
    <submittedName>
        <fullName evidence="2">Universal stress protein</fullName>
    </submittedName>
</protein>
<sequence>MCMKTLLVPVPEQPSAAVFDCAISFAHVFGSLVEGMALAPDLSRTIAAEFPIDPHYIDPDNRRDMVTTARRHFEQQMQQAQLPRCADKVTGPCYRWAMDELGEDGRVASYARLFDLVVLARPEQRRDGSRIATVETILFESGRPVLLVPPAIPKAIGRRVVIAWNGSLETARAIAFAMPILLQAERAIVLHLEGWEVDGPRASDQVEFLKRHGVNAELASRPLVSGPGESIMKQAHDLGADLIIKGAYTQSRLRQMIFGGATSHLLAHTDVPMFIAH</sequence>
<dbReference type="SUPFAM" id="SSF52402">
    <property type="entry name" value="Adenine nucleotide alpha hydrolases-like"/>
    <property type="match status" value="2"/>
</dbReference>
<evidence type="ECO:0000259" key="1">
    <source>
        <dbReference type="Pfam" id="PF00582"/>
    </source>
</evidence>
<reference evidence="2 3" key="1">
    <citation type="submission" date="2018-09" db="EMBL/GenBank/DDBJ databases">
        <title>Marinorhizobium profundi gen. nov., sp. nov., isolated from a deep-sea sediment sample from the New Britain Trench and proposal of Marinorhizobiaceae fam. nov. in the order Rhizobiales of the class Alphaproteobacteria.</title>
        <authorList>
            <person name="Cao J."/>
        </authorList>
    </citation>
    <scope>NUCLEOTIDE SEQUENCE [LARGE SCALE GENOMIC DNA]</scope>
    <source>
        <strain evidence="2 3">WS11</strain>
    </source>
</reference>
<keyword evidence="3" id="KW-1185">Reference proteome</keyword>
<dbReference type="KEGG" id="abaw:D5400_00565"/>
<feature type="domain" description="UspA" evidence="1">
    <location>
        <begin position="224"/>
        <end position="276"/>
    </location>
</feature>